<protein>
    <submittedName>
        <fullName evidence="1">CotH kinase family protein</fullName>
    </submittedName>
</protein>
<dbReference type="EMBL" id="CP079105">
    <property type="protein sequence ID" value="QXQ13500.1"/>
    <property type="molecule type" value="Genomic_DNA"/>
</dbReference>
<gene>
    <name evidence="1" type="ORF">KV203_17015</name>
</gene>
<dbReference type="InterPro" id="IPR014867">
    <property type="entry name" value="Spore_coat_CotH_CotH2/3/7"/>
</dbReference>
<reference evidence="1" key="1">
    <citation type="submission" date="2021-07" db="EMBL/GenBank/DDBJ databases">
        <title>Candidatus Kaistella beijingensis sp. nov. isolated from a municipal wastewater treatment plant is involved in sludge foaming.</title>
        <authorList>
            <person name="Song Y."/>
            <person name="Liu S.-J."/>
        </authorList>
    </citation>
    <scope>NUCLEOTIDE SEQUENCE</scope>
    <source>
        <strain evidence="1">DSM 43998</strain>
    </source>
</reference>
<evidence type="ECO:0000313" key="2">
    <source>
        <dbReference type="Proteomes" id="UP000887023"/>
    </source>
</evidence>
<accession>A0ABX8SAJ8</accession>
<dbReference type="PANTHER" id="PTHR40050:SF1">
    <property type="entry name" value="INNER SPORE COAT PROTEIN H"/>
    <property type="match status" value="1"/>
</dbReference>
<dbReference type="PANTHER" id="PTHR40050">
    <property type="entry name" value="INNER SPORE COAT PROTEIN H"/>
    <property type="match status" value="1"/>
</dbReference>
<dbReference type="RefSeq" id="WP_157079955.1">
    <property type="nucleotide sequence ID" value="NZ_CBCRUZ010000007.1"/>
</dbReference>
<keyword evidence="1" id="KW-0418">Kinase</keyword>
<dbReference type="GO" id="GO:0016301">
    <property type="term" value="F:kinase activity"/>
    <property type="evidence" value="ECO:0007669"/>
    <property type="project" value="UniProtKB-KW"/>
</dbReference>
<dbReference type="Proteomes" id="UP000887023">
    <property type="component" value="Chromosome"/>
</dbReference>
<dbReference type="Pfam" id="PF08757">
    <property type="entry name" value="CotH"/>
    <property type="match status" value="1"/>
</dbReference>
<keyword evidence="1" id="KW-0808">Transferase</keyword>
<evidence type="ECO:0000313" key="1">
    <source>
        <dbReference type="EMBL" id="QXQ13500.1"/>
    </source>
</evidence>
<organism evidence="1 2">
    <name type="scientific">Skermania pinensis</name>
    <dbReference type="NCBI Taxonomy" id="39122"/>
    <lineage>
        <taxon>Bacteria</taxon>
        <taxon>Bacillati</taxon>
        <taxon>Actinomycetota</taxon>
        <taxon>Actinomycetes</taxon>
        <taxon>Mycobacteriales</taxon>
        <taxon>Gordoniaceae</taxon>
        <taxon>Skermania</taxon>
    </lineage>
</organism>
<name>A0ABX8SAJ8_9ACTN</name>
<proteinExistence type="predicted"/>
<keyword evidence="2" id="KW-1185">Reference proteome</keyword>
<sequence length="548" mass="60543">MSERQQRAMDALYGLDNVLTVRITLPPAEWDAIRSEQPKGGVCNFDWTGGARFTWRKATSVEISGGIFPARTSFAGVGVKKKSFCGSLNSDKPCLHIDFGKFGDSTAVQELIGTRYLTLNNSIQDGSYVRQTLGYRLFEMAGLPFSRSNYARVFVNGTLIGADRPGVNSPGVFVSVEPIMRRYIERNFHGNLNGNLYELEHNDDLIADRLRYVGVESLSAFEDRADLRLAADRIAAAGVAGLAQVVDLDRFIQLYAMEFFLKHWDGYSRNTNNSYLYNDVPAVASPAVGDVRLTMIPWGLDQILQPERSFKLGDSGVVARLVRNDPARRAVLAEQIRVYRHTVFGRENRQTVLQPLLDRMRTVLAGLGVPNLAAEIATVRRQLRLAASAGYLYAGLPTDGVYLADERDRYLHASTTETLPPDTPTATDFEVYHRALDESDSTDRWTLAALGTGTSLTDPAGGRVLHASNTQLTAQGNKLLYTCPPRNVDHAEEFLIAPSGAADPFTYNGYFRLTSVRTGAQVSYGTDPTPGGRPRVYQEPIGTKLYFC</sequence>